<reference evidence="1" key="1">
    <citation type="submission" date="2021-01" db="EMBL/GenBank/DDBJ databases">
        <authorList>
            <person name="Corre E."/>
            <person name="Pelletier E."/>
            <person name="Niang G."/>
            <person name="Scheremetjew M."/>
            <person name="Finn R."/>
            <person name="Kale V."/>
            <person name="Holt S."/>
            <person name="Cochrane G."/>
            <person name="Meng A."/>
            <person name="Brown T."/>
            <person name="Cohen L."/>
        </authorList>
    </citation>
    <scope>NUCLEOTIDE SEQUENCE</scope>
    <source>
        <strain evidence="1">NIES-381</strain>
    </source>
</reference>
<accession>A0A7S1IT69</accession>
<name>A0A7S1IT69_9EUGL</name>
<protein>
    <submittedName>
        <fullName evidence="1">Uncharacterized protein</fullName>
    </submittedName>
</protein>
<dbReference type="EMBL" id="HBGA01089236">
    <property type="protein sequence ID" value="CAD9022283.1"/>
    <property type="molecule type" value="Transcribed_RNA"/>
</dbReference>
<proteinExistence type="predicted"/>
<dbReference type="AlphaFoldDB" id="A0A7S1IT69"/>
<sequence length="142" mass="14909">MGVCEVPVAVPVVHCFSCLGLMGEALYTAQGDLDSLGTPPPHAVGMRCCTLQRNEASFEILVPGPFAVNAHPKPLSPSGEVCVYASFYAGCCVYPTHSAESCHPKGASVRLTNALQAQRRNPVGGTLLRARTEASLCHGART</sequence>
<organism evidence="1">
    <name type="scientific">Eutreptiella gymnastica</name>
    <dbReference type="NCBI Taxonomy" id="73025"/>
    <lineage>
        <taxon>Eukaryota</taxon>
        <taxon>Discoba</taxon>
        <taxon>Euglenozoa</taxon>
        <taxon>Euglenida</taxon>
        <taxon>Spirocuta</taxon>
        <taxon>Euglenophyceae</taxon>
        <taxon>Eutreptiales</taxon>
        <taxon>Eutreptiaceae</taxon>
        <taxon>Eutreptiella</taxon>
    </lineage>
</organism>
<evidence type="ECO:0000313" key="1">
    <source>
        <dbReference type="EMBL" id="CAD9022283.1"/>
    </source>
</evidence>
<gene>
    <name evidence="1" type="ORF">EGYM00392_LOCUS33404</name>
</gene>